<dbReference type="Proteomes" id="UP000556436">
    <property type="component" value="Unassembled WGS sequence"/>
</dbReference>
<sequence length="191" mass="19472">MRRLTTAAATLVLAGAGLAGTAGTAGATTGQAGKAPTATACSTVWGSGDKTARDSGSKPLKNITTGRHACYDRMVFDIGGATGKLGYHVGYVSAFHQDGSGDLIPVGGGAILQVYVNAPSYSPATGKPTYPGKAGQPLPGVNIAGYKTFKDTRFGASFEGQTQVGLGVRAKLPFRVLQSGDRLIVDVAHTW</sequence>
<evidence type="ECO:0000313" key="3">
    <source>
        <dbReference type="EMBL" id="MBB4889688.1"/>
    </source>
</evidence>
<gene>
    <name evidence="3" type="ORF">FHS38_005764</name>
</gene>
<keyword evidence="1" id="KW-0732">Signal</keyword>
<feature type="chain" id="PRO_5030518382" description="AMIN-like domain-containing protein" evidence="1">
    <location>
        <begin position="28"/>
        <end position="191"/>
    </location>
</feature>
<keyword evidence="4" id="KW-1185">Reference proteome</keyword>
<reference evidence="3 4" key="1">
    <citation type="submission" date="2020-08" db="EMBL/GenBank/DDBJ databases">
        <title>Genomic Encyclopedia of Type Strains, Phase III (KMG-III): the genomes of soil and plant-associated and newly described type strains.</title>
        <authorList>
            <person name="Whitman W."/>
        </authorList>
    </citation>
    <scope>NUCLEOTIDE SEQUENCE [LARGE SCALE GENOMIC DNA]</scope>
    <source>
        <strain evidence="3 4">CECT 3265</strain>
    </source>
</reference>
<feature type="domain" description="AMIN-like" evidence="2">
    <location>
        <begin position="59"/>
        <end position="189"/>
    </location>
</feature>
<dbReference type="InterPro" id="IPR056303">
    <property type="entry name" value="AMIN-like"/>
</dbReference>
<dbReference type="RefSeq" id="WP_184738324.1">
    <property type="nucleotide sequence ID" value="NZ_JACHJG010000014.1"/>
</dbReference>
<feature type="signal peptide" evidence="1">
    <location>
        <begin position="1"/>
        <end position="27"/>
    </location>
</feature>
<dbReference type="EMBL" id="JACHJG010000014">
    <property type="protein sequence ID" value="MBB4889688.1"/>
    <property type="molecule type" value="Genomic_DNA"/>
</dbReference>
<organism evidence="3 4">
    <name type="scientific">Streptomyces netropsis</name>
    <name type="common">Streptoverticillium netropsis</name>
    <dbReference type="NCBI Taxonomy" id="55404"/>
    <lineage>
        <taxon>Bacteria</taxon>
        <taxon>Bacillati</taxon>
        <taxon>Actinomycetota</taxon>
        <taxon>Actinomycetes</taxon>
        <taxon>Kitasatosporales</taxon>
        <taxon>Streptomycetaceae</taxon>
        <taxon>Streptomyces</taxon>
    </lineage>
</organism>
<proteinExistence type="predicted"/>
<comment type="caution">
    <text evidence="3">The sequence shown here is derived from an EMBL/GenBank/DDBJ whole genome shotgun (WGS) entry which is preliminary data.</text>
</comment>
<dbReference type="Pfam" id="PF24837">
    <property type="entry name" value="AMIN-like"/>
    <property type="match status" value="1"/>
</dbReference>
<name>A0A7W7LG82_STRNE</name>
<dbReference type="AlphaFoldDB" id="A0A7W7LG82"/>
<evidence type="ECO:0000259" key="2">
    <source>
        <dbReference type="Pfam" id="PF24837"/>
    </source>
</evidence>
<evidence type="ECO:0000256" key="1">
    <source>
        <dbReference type="SAM" id="SignalP"/>
    </source>
</evidence>
<protein>
    <recommendedName>
        <fullName evidence="2">AMIN-like domain-containing protein</fullName>
    </recommendedName>
</protein>
<evidence type="ECO:0000313" key="4">
    <source>
        <dbReference type="Proteomes" id="UP000556436"/>
    </source>
</evidence>
<accession>A0A7W7LG82</accession>